<dbReference type="Proteomes" id="UP000030487">
    <property type="component" value="Unassembled WGS sequence"/>
</dbReference>
<protein>
    <submittedName>
        <fullName evidence="1">Uncharacterized protein</fullName>
    </submittedName>
</protein>
<name>A0ABR4Y4T8_9BACI</name>
<dbReference type="EMBL" id="JPVR01000050">
    <property type="protein sequence ID" value="KGR89207.1"/>
    <property type="molecule type" value="Genomic_DNA"/>
</dbReference>
<sequence length="59" mass="6835">MKTLVRVKKGSFPVRYNNEKYNVGDEFEVLNEHANHSSFEILGEIEPPKKRSTKTTPNE</sequence>
<accession>A0ABR4Y4T8</accession>
<keyword evidence="2" id="KW-1185">Reference proteome</keyword>
<evidence type="ECO:0000313" key="2">
    <source>
        <dbReference type="Proteomes" id="UP000030487"/>
    </source>
</evidence>
<evidence type="ECO:0000313" key="1">
    <source>
        <dbReference type="EMBL" id="KGR89207.1"/>
    </source>
</evidence>
<comment type="caution">
    <text evidence="1">The sequence shown here is derived from an EMBL/GenBank/DDBJ whole genome shotgun (WGS) entry which is preliminary data.</text>
</comment>
<gene>
    <name evidence="1" type="ORF">CD31_01180</name>
</gene>
<proteinExistence type="predicted"/>
<dbReference type="RefSeq" id="WP_036075112.1">
    <property type="nucleotide sequence ID" value="NZ_AVCW01000032.1"/>
</dbReference>
<reference evidence="1 2" key="1">
    <citation type="submission" date="2014-02" db="EMBL/GenBank/DDBJ databases">
        <title>Draft genome sequence of Lysinibacillus boronitolerans NBRC 103108.</title>
        <authorList>
            <person name="Zhang F."/>
            <person name="Wang G."/>
            <person name="Zhang L."/>
        </authorList>
    </citation>
    <scope>NUCLEOTIDE SEQUENCE [LARGE SCALE GENOMIC DNA]</scope>
    <source>
        <strain evidence="1 2">NBRC 103108</strain>
    </source>
</reference>
<organism evidence="1 2">
    <name type="scientific">Lysinibacillus boronitolerans JCM 21713 = 10a = NBRC 103108</name>
    <dbReference type="NCBI Taxonomy" id="1294264"/>
    <lineage>
        <taxon>Bacteria</taxon>
        <taxon>Bacillati</taxon>
        <taxon>Bacillota</taxon>
        <taxon>Bacilli</taxon>
        <taxon>Bacillales</taxon>
        <taxon>Bacillaceae</taxon>
        <taxon>Lysinibacillus</taxon>
    </lineage>
</organism>